<reference evidence="1 2" key="1">
    <citation type="journal article" date="2010" name="Nature">
        <title>The Ectocarpus genome and the independent evolution of multicellularity in brown algae.</title>
        <authorList>
            <person name="Cock J.M."/>
            <person name="Sterck L."/>
            <person name="Rouze P."/>
            <person name="Scornet D."/>
            <person name="Allen A.E."/>
            <person name="Amoutzias G."/>
            <person name="Anthouard V."/>
            <person name="Artiguenave F."/>
            <person name="Aury J.M."/>
            <person name="Badger J.H."/>
            <person name="Beszteri B."/>
            <person name="Billiau K."/>
            <person name="Bonnet E."/>
            <person name="Bothwell J.H."/>
            <person name="Bowler C."/>
            <person name="Boyen C."/>
            <person name="Brownlee C."/>
            <person name="Carrano C.J."/>
            <person name="Charrier B."/>
            <person name="Cho G.Y."/>
            <person name="Coelho S.M."/>
            <person name="Collen J."/>
            <person name="Corre E."/>
            <person name="Da Silva C."/>
            <person name="Delage L."/>
            <person name="Delaroque N."/>
            <person name="Dittami S.M."/>
            <person name="Doulbeau S."/>
            <person name="Elias M."/>
            <person name="Farnham G."/>
            <person name="Gachon C.M."/>
            <person name="Gschloessl B."/>
            <person name="Heesch S."/>
            <person name="Jabbari K."/>
            <person name="Jubin C."/>
            <person name="Kawai H."/>
            <person name="Kimura K."/>
            <person name="Kloareg B."/>
            <person name="Kupper F.C."/>
            <person name="Lang D."/>
            <person name="Le Bail A."/>
            <person name="Leblanc C."/>
            <person name="Lerouge P."/>
            <person name="Lohr M."/>
            <person name="Lopez P.J."/>
            <person name="Martens C."/>
            <person name="Maumus F."/>
            <person name="Michel G."/>
            <person name="Miranda-Saavedra D."/>
            <person name="Morales J."/>
            <person name="Moreau H."/>
            <person name="Motomura T."/>
            <person name="Nagasato C."/>
            <person name="Napoli C.A."/>
            <person name="Nelson D.R."/>
            <person name="Nyvall-Collen P."/>
            <person name="Peters A.F."/>
            <person name="Pommier C."/>
            <person name="Potin P."/>
            <person name="Poulain J."/>
            <person name="Quesneville H."/>
            <person name="Read B."/>
            <person name="Rensing S.A."/>
            <person name="Ritter A."/>
            <person name="Rousvoal S."/>
            <person name="Samanta M."/>
            <person name="Samson G."/>
            <person name="Schroeder D.C."/>
            <person name="Segurens B."/>
            <person name="Strittmatter M."/>
            <person name="Tonon T."/>
            <person name="Tregear J.W."/>
            <person name="Valentin K."/>
            <person name="von Dassow P."/>
            <person name="Yamagishi T."/>
            <person name="Van de Peer Y."/>
            <person name="Wincker P."/>
        </authorList>
    </citation>
    <scope>NUCLEOTIDE SEQUENCE [LARGE SCALE GENOMIC DNA]</scope>
    <source>
        <strain evidence="2">Ec32 / CCAP1310/4</strain>
    </source>
</reference>
<gene>
    <name evidence="1" type="ORF">Esi_0463_0013</name>
</gene>
<keyword evidence="2" id="KW-1185">Reference proteome</keyword>
<dbReference type="EMBL" id="FN649748">
    <property type="protein sequence ID" value="CBJ33344.1"/>
    <property type="molecule type" value="Genomic_DNA"/>
</dbReference>
<name>D7G241_ECTSI</name>
<accession>D7G241</accession>
<dbReference type="OrthoDB" id="10416697at2759"/>
<evidence type="ECO:0000313" key="1">
    <source>
        <dbReference type="EMBL" id="CBJ33344.1"/>
    </source>
</evidence>
<proteinExistence type="predicted"/>
<evidence type="ECO:0000313" key="2">
    <source>
        <dbReference type="Proteomes" id="UP000002630"/>
    </source>
</evidence>
<dbReference type="InParanoid" id="D7G241"/>
<dbReference type="Proteomes" id="UP000002630">
    <property type="component" value="Linkage Group LG23"/>
</dbReference>
<dbReference type="EMBL" id="FN648667">
    <property type="protein sequence ID" value="CBJ33344.1"/>
    <property type="molecule type" value="Genomic_DNA"/>
</dbReference>
<sequence length="242" mass="27275">MSQAESGGDSQCLEAFVVALDLTCDGEKWYASTQQLQLASLDLCKACRGVPTLALSVERSTPEYLWAEAARGPRGRLTGEKKPPAARTRTRVPPFGPRRVMWKLRARELGLARKELWANVQCLLFTGYHNDWVCDGFSWPTGLKRLDLGYRLFSIEQVSWPATLERLSVGPHFNQSIQNVVWPESLQEICFGAGFWHRFDGAKWPASMRRVFLTGYHPMPVWPGVQIRAEQLHSKAFLSGGP</sequence>
<protein>
    <submittedName>
        <fullName evidence="1">Uncharacterized protein</fullName>
    </submittedName>
</protein>
<dbReference type="AlphaFoldDB" id="D7G241"/>
<organism evidence="1 2">
    <name type="scientific">Ectocarpus siliculosus</name>
    <name type="common">Brown alga</name>
    <name type="synonym">Conferva siliculosa</name>
    <dbReference type="NCBI Taxonomy" id="2880"/>
    <lineage>
        <taxon>Eukaryota</taxon>
        <taxon>Sar</taxon>
        <taxon>Stramenopiles</taxon>
        <taxon>Ochrophyta</taxon>
        <taxon>PX clade</taxon>
        <taxon>Phaeophyceae</taxon>
        <taxon>Ectocarpales</taxon>
        <taxon>Ectocarpaceae</taxon>
        <taxon>Ectocarpus</taxon>
    </lineage>
</organism>